<accession>A0A6B0TPS7</accession>
<dbReference type="InterPro" id="IPR002104">
    <property type="entry name" value="Integrase_catalytic"/>
</dbReference>
<keyword evidence="1" id="KW-0229">DNA integration</keyword>
<evidence type="ECO:0000313" key="4">
    <source>
        <dbReference type="EMBL" id="MXU65926.1"/>
    </source>
</evidence>
<comment type="caution">
    <text evidence="4">The sequence shown here is derived from an EMBL/GenBank/DDBJ whole genome shotgun (WGS) entry which is preliminary data.</text>
</comment>
<evidence type="ECO:0000256" key="2">
    <source>
        <dbReference type="ARBA" id="ARBA00023172"/>
    </source>
</evidence>
<keyword evidence="5" id="KW-1185">Reference proteome</keyword>
<dbReference type="GO" id="GO:0003677">
    <property type="term" value="F:DNA binding"/>
    <property type="evidence" value="ECO:0007669"/>
    <property type="project" value="InterPro"/>
</dbReference>
<dbReference type="GO" id="GO:0006310">
    <property type="term" value="P:DNA recombination"/>
    <property type="evidence" value="ECO:0007669"/>
    <property type="project" value="UniProtKB-KW"/>
</dbReference>
<dbReference type="RefSeq" id="WP_160854843.1">
    <property type="nucleotide sequence ID" value="NZ_WUWG01000003.1"/>
</dbReference>
<dbReference type="AlphaFoldDB" id="A0A6B0TPS7"/>
<dbReference type="EMBL" id="WUWG01000003">
    <property type="protein sequence ID" value="MXU65926.1"/>
    <property type="molecule type" value="Genomic_DNA"/>
</dbReference>
<protein>
    <submittedName>
        <fullName evidence="4">Tyrosine-type recombinase/integrase</fullName>
    </submittedName>
</protein>
<dbReference type="Gene3D" id="1.10.443.10">
    <property type="entry name" value="Intergrase catalytic core"/>
    <property type="match status" value="1"/>
</dbReference>
<reference evidence="4 5" key="1">
    <citation type="submission" date="2019-12" db="EMBL/GenBank/DDBJ databases">
        <title>Strain KN286 was isolated from seawater, which was collected from Caroline Seamount in the tropical western Pacific.</title>
        <authorList>
            <person name="Wang Q."/>
        </authorList>
    </citation>
    <scope>NUCLEOTIDE SEQUENCE [LARGE SCALE GENOMIC DNA]</scope>
    <source>
        <strain evidence="4 5">KN286</strain>
    </source>
</reference>
<dbReference type="GO" id="GO:0015074">
    <property type="term" value="P:DNA integration"/>
    <property type="evidence" value="ECO:0007669"/>
    <property type="project" value="UniProtKB-KW"/>
</dbReference>
<evidence type="ECO:0000313" key="5">
    <source>
        <dbReference type="Proteomes" id="UP000436016"/>
    </source>
</evidence>
<dbReference type="Proteomes" id="UP000436016">
    <property type="component" value="Unassembled WGS sequence"/>
</dbReference>
<dbReference type="InterPro" id="IPR050090">
    <property type="entry name" value="Tyrosine_recombinase_XerCD"/>
</dbReference>
<gene>
    <name evidence="4" type="ORF">GSH16_10725</name>
</gene>
<dbReference type="Pfam" id="PF00589">
    <property type="entry name" value="Phage_integrase"/>
    <property type="match status" value="1"/>
</dbReference>
<dbReference type="InterPro" id="IPR011010">
    <property type="entry name" value="DNA_brk_join_enz"/>
</dbReference>
<dbReference type="InterPro" id="IPR013762">
    <property type="entry name" value="Integrase-like_cat_sf"/>
</dbReference>
<evidence type="ECO:0000259" key="3">
    <source>
        <dbReference type="PROSITE" id="PS51898"/>
    </source>
</evidence>
<feature type="domain" description="Tyr recombinase" evidence="3">
    <location>
        <begin position="168"/>
        <end position="336"/>
    </location>
</feature>
<organism evidence="4 5">
    <name type="scientific">Oceanomicrobium pacificus</name>
    <dbReference type="NCBI Taxonomy" id="2692916"/>
    <lineage>
        <taxon>Bacteria</taxon>
        <taxon>Pseudomonadati</taxon>
        <taxon>Pseudomonadota</taxon>
        <taxon>Alphaproteobacteria</taxon>
        <taxon>Rhodobacterales</taxon>
        <taxon>Paracoccaceae</taxon>
        <taxon>Oceanomicrobium</taxon>
    </lineage>
</organism>
<evidence type="ECO:0000256" key="1">
    <source>
        <dbReference type="ARBA" id="ARBA00022908"/>
    </source>
</evidence>
<keyword evidence="2" id="KW-0233">DNA recombination</keyword>
<dbReference type="SUPFAM" id="SSF56349">
    <property type="entry name" value="DNA breaking-rejoining enzymes"/>
    <property type="match status" value="1"/>
</dbReference>
<proteinExistence type="predicted"/>
<dbReference type="PANTHER" id="PTHR30349">
    <property type="entry name" value="PHAGE INTEGRASE-RELATED"/>
    <property type="match status" value="1"/>
</dbReference>
<dbReference type="PANTHER" id="PTHR30349:SF64">
    <property type="entry name" value="PROPHAGE INTEGRASE INTD-RELATED"/>
    <property type="match status" value="1"/>
</dbReference>
<dbReference type="PROSITE" id="PS51898">
    <property type="entry name" value="TYR_RECOMBINASE"/>
    <property type="match status" value="1"/>
</dbReference>
<name>A0A6B0TPS7_9RHOB</name>
<sequence length="341" mass="39110">MARPVLKYVWRMRDRHGKERVYLRYPRRPLIALPALPETSLEFQEAYRVAMLKAENGTMLPSRSKEGTIGEILDLTMKSHHYRTGITDLYRKRLRGHFDAIRESVGHVPFDVVRVPHIRKNLSHLSDRPHEAEMRLKAWRFIFAEAVKASRADQNFASDVPWTTVKNKGFPSWSEEEISAYEDHWKVGTPQRTAFDLLLHTGQRRKDICEMEWSDIKDGWITIIQSKTKKQVDIPISHALQASLDVTPKIAATIITTKFGKPRSSNAFGEWFRSSVKEAGIKDRSAHGLRKAAANRLAEAGCSVHEIASITGHTSLKEVERYTKSASQRRMAQKAMQRLDK</sequence>